<keyword evidence="1" id="KW-1133">Transmembrane helix</keyword>
<sequence length="171" mass="19791">MRYSILNKNNKLIICLLMFIIILLMTVVFVSAFVKINLKGLNILSSLLLWGVFIIIIFIISMVFFSLILSRIIITEKYLILSLGFMWFVRIPYDSIKTIEEYNCKGKIPAIGCNVKGNVCHMHFSKDNLLKIELKEPADIYFLMFFKKYADSIVFSASNSNKLKTEIENKI</sequence>
<proteinExistence type="predicted"/>
<dbReference type="EMBL" id="CP060096">
    <property type="protein sequence ID" value="QSZ27859.1"/>
    <property type="molecule type" value="Genomic_DNA"/>
</dbReference>
<keyword evidence="3" id="KW-1185">Reference proteome</keyword>
<evidence type="ECO:0000313" key="3">
    <source>
        <dbReference type="Proteomes" id="UP000671913"/>
    </source>
</evidence>
<keyword evidence="1" id="KW-0812">Transmembrane</keyword>
<dbReference type="AlphaFoldDB" id="A0A975AWP0"/>
<evidence type="ECO:0000313" key="2">
    <source>
        <dbReference type="EMBL" id="QSZ27859.1"/>
    </source>
</evidence>
<dbReference type="Proteomes" id="UP000671913">
    <property type="component" value="Chromosome"/>
</dbReference>
<dbReference type="KEGG" id="aaut:ACETAC_02940"/>
<organism evidence="2 3">
    <name type="scientific">Aceticella autotrophica</name>
    <dbReference type="NCBI Taxonomy" id="2755338"/>
    <lineage>
        <taxon>Bacteria</taxon>
        <taxon>Bacillati</taxon>
        <taxon>Bacillota</taxon>
        <taxon>Clostridia</taxon>
        <taxon>Thermoanaerobacterales</taxon>
        <taxon>Thermoanaerobacteraceae</taxon>
        <taxon>Aceticella</taxon>
    </lineage>
</organism>
<evidence type="ECO:0000256" key="1">
    <source>
        <dbReference type="SAM" id="Phobius"/>
    </source>
</evidence>
<feature type="transmembrane region" description="Helical" evidence="1">
    <location>
        <begin position="48"/>
        <end position="69"/>
    </location>
</feature>
<protein>
    <submittedName>
        <fullName evidence="2">Uncharacterized protein</fullName>
    </submittedName>
</protein>
<dbReference type="RefSeq" id="WP_284680578.1">
    <property type="nucleotide sequence ID" value="NZ_CP060096.1"/>
</dbReference>
<feature type="transmembrane region" description="Helical" evidence="1">
    <location>
        <begin position="12"/>
        <end position="36"/>
    </location>
</feature>
<gene>
    <name evidence="2" type="ORF">ACETAC_02940</name>
</gene>
<name>A0A975AWP0_9THEO</name>
<keyword evidence="1" id="KW-0472">Membrane</keyword>
<accession>A0A975AWP0</accession>
<reference evidence="2" key="1">
    <citation type="submission" date="2020-08" db="EMBL/GenBank/DDBJ databases">
        <title>Genomic insights into the carbon and energy metabolism of the first obligate autotrophic acetogenic bacterium Aceticella autotrophica gen. nov., sp. nov.</title>
        <authorList>
            <person name="Toshchakov S.V."/>
            <person name="Elcheninov A.G."/>
            <person name="Kublanov I.V."/>
            <person name="Frolov E.N."/>
            <person name="Lebedinsky A.V."/>
        </authorList>
    </citation>
    <scope>NUCLEOTIDE SEQUENCE</scope>
    <source>
        <strain evidence="2">3443-3Ac</strain>
    </source>
</reference>